<evidence type="ECO:0000313" key="9">
    <source>
        <dbReference type="Proteomes" id="UP001242368"/>
    </source>
</evidence>
<dbReference type="GO" id="GO:0016746">
    <property type="term" value="F:acyltransferase activity"/>
    <property type="evidence" value="ECO:0007669"/>
    <property type="project" value="UniProtKB-KW"/>
</dbReference>
<keyword evidence="4" id="KW-0808">Transferase</keyword>
<gene>
    <name evidence="8" type="ORF">QW060_04720</name>
</gene>
<evidence type="ECO:0000256" key="3">
    <source>
        <dbReference type="ARBA" id="ARBA00022519"/>
    </source>
</evidence>
<evidence type="ECO:0000256" key="6">
    <source>
        <dbReference type="ARBA" id="ARBA00023315"/>
    </source>
</evidence>
<dbReference type="PANTHER" id="PTHR30606">
    <property type="entry name" value="LIPID A BIOSYNTHESIS LAUROYL ACYLTRANSFERASE"/>
    <property type="match status" value="1"/>
</dbReference>
<dbReference type="InterPro" id="IPR004960">
    <property type="entry name" value="LipA_acyltrans"/>
</dbReference>
<comment type="subcellular location">
    <subcellularLocation>
        <location evidence="1">Cell inner membrane</location>
    </subcellularLocation>
</comment>
<comment type="caution">
    <text evidence="8">The sequence shown here is derived from an EMBL/GenBank/DDBJ whole genome shotgun (WGS) entry which is preliminary data.</text>
</comment>
<accession>A0ABT8CPJ9</accession>
<dbReference type="EMBL" id="JAUFQU010000001">
    <property type="protein sequence ID" value="MDN3706428.1"/>
    <property type="molecule type" value="Genomic_DNA"/>
</dbReference>
<dbReference type="Pfam" id="PF03279">
    <property type="entry name" value="Lip_A_acyltrans"/>
    <property type="match status" value="1"/>
</dbReference>
<protein>
    <submittedName>
        <fullName evidence="8">Lysophospholipid acyltransferase family protein</fullName>
    </submittedName>
</protein>
<evidence type="ECO:0000256" key="7">
    <source>
        <dbReference type="SAM" id="Phobius"/>
    </source>
</evidence>
<organism evidence="8 9">
    <name type="scientific">Paenimyroides ceti</name>
    <dbReference type="NCBI Taxonomy" id="395087"/>
    <lineage>
        <taxon>Bacteria</taxon>
        <taxon>Pseudomonadati</taxon>
        <taxon>Bacteroidota</taxon>
        <taxon>Flavobacteriia</taxon>
        <taxon>Flavobacteriales</taxon>
        <taxon>Flavobacteriaceae</taxon>
        <taxon>Paenimyroides</taxon>
    </lineage>
</organism>
<evidence type="ECO:0000313" key="8">
    <source>
        <dbReference type="EMBL" id="MDN3706428.1"/>
    </source>
</evidence>
<evidence type="ECO:0000256" key="5">
    <source>
        <dbReference type="ARBA" id="ARBA00023136"/>
    </source>
</evidence>
<sequence length="295" mass="35169">MGYIAYVFVYIFLWMISILPFSILYLLSDIICFILYRIIRYRVKAVRYNLALALPYLTDKERKQIEKKFYSHMCDMFLEMVKTLTISENEIKKRYKFTNIEVVKEFEKKGKSIVLMLPHYANWEWMVILGKYISFKGFGIYKKLANKHFDKLTHDIRARFDAALISTRETTLAIKTNQGKGLQGTYLFLSDQTPNLRKGLHWEPFMGVEVPVHMGAEAIAKKLDLNILYIKVQKIKRGYYEATFIPITDNPKGEEKYKITRTFLDLVEAQIKEQPEYYFWTHKRWKHQNKKEAFD</sequence>
<dbReference type="PIRSF" id="PIRSF026649">
    <property type="entry name" value="MsbB"/>
    <property type="match status" value="1"/>
</dbReference>
<evidence type="ECO:0000256" key="2">
    <source>
        <dbReference type="ARBA" id="ARBA00022475"/>
    </source>
</evidence>
<dbReference type="RefSeq" id="WP_290362501.1">
    <property type="nucleotide sequence ID" value="NZ_JAUFQU010000001.1"/>
</dbReference>
<keyword evidence="2" id="KW-1003">Cell membrane</keyword>
<keyword evidence="7" id="KW-0812">Transmembrane</keyword>
<keyword evidence="5 7" id="KW-0472">Membrane</keyword>
<keyword evidence="3" id="KW-0997">Cell inner membrane</keyword>
<keyword evidence="6 8" id="KW-0012">Acyltransferase</keyword>
<evidence type="ECO:0000256" key="4">
    <source>
        <dbReference type="ARBA" id="ARBA00022679"/>
    </source>
</evidence>
<feature type="transmembrane region" description="Helical" evidence="7">
    <location>
        <begin position="6"/>
        <end position="39"/>
    </location>
</feature>
<keyword evidence="9" id="KW-1185">Reference proteome</keyword>
<reference evidence="9" key="1">
    <citation type="journal article" date="2019" name="Int. J. Syst. Evol. Microbiol.">
        <title>The Global Catalogue of Microorganisms (GCM) 10K type strain sequencing project: providing services to taxonomists for standard genome sequencing and annotation.</title>
        <authorList>
            <consortium name="The Broad Institute Genomics Platform"/>
            <consortium name="The Broad Institute Genome Sequencing Center for Infectious Disease"/>
            <person name="Wu L."/>
            <person name="Ma J."/>
        </authorList>
    </citation>
    <scope>NUCLEOTIDE SEQUENCE [LARGE SCALE GENOMIC DNA]</scope>
    <source>
        <strain evidence="9">CECT 7184</strain>
    </source>
</reference>
<name>A0ABT8CPJ9_9FLAO</name>
<dbReference type="CDD" id="cd07984">
    <property type="entry name" value="LPLAT_LABLAT-like"/>
    <property type="match status" value="1"/>
</dbReference>
<evidence type="ECO:0000256" key="1">
    <source>
        <dbReference type="ARBA" id="ARBA00004533"/>
    </source>
</evidence>
<proteinExistence type="predicted"/>
<dbReference type="PANTHER" id="PTHR30606:SF10">
    <property type="entry name" value="PHOSPHATIDYLINOSITOL MANNOSIDE ACYLTRANSFERASE"/>
    <property type="match status" value="1"/>
</dbReference>
<dbReference type="Proteomes" id="UP001242368">
    <property type="component" value="Unassembled WGS sequence"/>
</dbReference>
<keyword evidence="7" id="KW-1133">Transmembrane helix</keyword>